<name>A0A173ZFF0_9FIRM</name>
<dbReference type="EMBL" id="CYYM01000003">
    <property type="protein sequence ID" value="CUN74399.1"/>
    <property type="molecule type" value="Genomic_DNA"/>
</dbReference>
<dbReference type="RefSeq" id="WP_055194070.1">
    <property type="nucleotide sequence ID" value="NZ_CYYM01000003.1"/>
</dbReference>
<evidence type="ECO:0000313" key="2">
    <source>
        <dbReference type="Proteomes" id="UP000095380"/>
    </source>
</evidence>
<accession>A0A173ZFF0</accession>
<organism evidence="1 2">
    <name type="scientific">Dorea longicatena</name>
    <dbReference type="NCBI Taxonomy" id="88431"/>
    <lineage>
        <taxon>Bacteria</taxon>
        <taxon>Bacillati</taxon>
        <taxon>Bacillota</taxon>
        <taxon>Clostridia</taxon>
        <taxon>Lachnospirales</taxon>
        <taxon>Lachnospiraceae</taxon>
        <taxon>Dorea</taxon>
    </lineage>
</organism>
<evidence type="ECO:0000313" key="1">
    <source>
        <dbReference type="EMBL" id="CUN74399.1"/>
    </source>
</evidence>
<gene>
    <name evidence="1" type="ORF">ERS852408_00854</name>
</gene>
<reference evidence="1 2" key="1">
    <citation type="submission" date="2015-09" db="EMBL/GenBank/DDBJ databases">
        <authorList>
            <consortium name="Pathogen Informatics"/>
        </authorList>
    </citation>
    <scope>NUCLEOTIDE SEQUENCE [LARGE SCALE GENOMIC DNA]</scope>
    <source>
        <strain evidence="1 2">2789STDY5608851</strain>
    </source>
</reference>
<dbReference type="Proteomes" id="UP000095380">
    <property type="component" value="Unassembled WGS sequence"/>
</dbReference>
<protein>
    <submittedName>
        <fullName evidence="1">Uncharacterized protein</fullName>
    </submittedName>
</protein>
<dbReference type="AlphaFoldDB" id="A0A173ZFF0"/>
<sequence>METFKSENHEYVVFTGNKDVDDMKSVFTSYCRDYNYVKVAELPHDGDTILIGARKIKIEE</sequence>
<proteinExistence type="predicted"/>